<dbReference type="Proteomes" id="UP000831701">
    <property type="component" value="Chromosome 23"/>
</dbReference>
<comment type="caution">
    <text evidence="1">The sequence shown here is derived from an EMBL/GenBank/DDBJ whole genome shotgun (WGS) entry which is preliminary data.</text>
</comment>
<evidence type="ECO:0000313" key="1">
    <source>
        <dbReference type="EMBL" id="KAI3352707.1"/>
    </source>
</evidence>
<organism evidence="1 2">
    <name type="scientific">Scortum barcoo</name>
    <name type="common">barcoo grunter</name>
    <dbReference type="NCBI Taxonomy" id="214431"/>
    <lineage>
        <taxon>Eukaryota</taxon>
        <taxon>Metazoa</taxon>
        <taxon>Chordata</taxon>
        <taxon>Craniata</taxon>
        <taxon>Vertebrata</taxon>
        <taxon>Euteleostomi</taxon>
        <taxon>Actinopterygii</taxon>
        <taxon>Neopterygii</taxon>
        <taxon>Teleostei</taxon>
        <taxon>Neoteleostei</taxon>
        <taxon>Acanthomorphata</taxon>
        <taxon>Eupercaria</taxon>
        <taxon>Centrarchiformes</taxon>
        <taxon>Terapontoidei</taxon>
        <taxon>Terapontidae</taxon>
        <taxon>Scortum</taxon>
    </lineage>
</organism>
<name>A0ACB8VAM1_9TELE</name>
<reference evidence="1" key="1">
    <citation type="submission" date="2022-04" db="EMBL/GenBank/DDBJ databases">
        <title>Jade perch genome.</title>
        <authorList>
            <person name="Chao B."/>
        </authorList>
    </citation>
    <scope>NUCLEOTIDE SEQUENCE</scope>
    <source>
        <strain evidence="1">CB-2022</strain>
    </source>
</reference>
<dbReference type="EMBL" id="CM041553">
    <property type="protein sequence ID" value="KAI3352707.1"/>
    <property type="molecule type" value="Genomic_DNA"/>
</dbReference>
<evidence type="ECO:0000313" key="2">
    <source>
        <dbReference type="Proteomes" id="UP000831701"/>
    </source>
</evidence>
<protein>
    <submittedName>
        <fullName evidence="1">Uncharacterized protein</fullName>
    </submittedName>
</protein>
<keyword evidence="2" id="KW-1185">Reference proteome</keyword>
<sequence>MLSNGNSGGNRATAGSGTCSGTGGGSVHVPAMERARPVTVTVSAVSLALSVLSLLLLVTSISTDHWYETDTRRHKDNCDRHGSDSNDQKNREMPIYHLPLVDTGSGGARQRDVALMKPVHVGSREEELLENWRAILGMGILETECGRPLFSTHSGLWRKCYFKSLDPDIDKLIDRGQDCWSQSGLGLLVSDWSQSAGLRLLVCLVSVCWSQIGLGLVSDCWSQSGLRLVKVWLQATGLKCSVWQRAELRAGGQHEQSQTPTAIRPHQITDPDHITSHQTKTCGPHQGSDSKYRPDDRARVGVDPDPEDLRRITAGFLGMAAAVLLCGSIVVSVGFFWEESLTQHVSGLLFLMAGIFCTISLCTYAASVTYDLSRNPPFIYGLPADVDHGYGWSICCAWASLGLTVAAGCLGTTFPFLSRAGALRSKTSRESSV</sequence>
<accession>A0ACB8VAM1</accession>
<gene>
    <name evidence="1" type="ORF">L3Q82_020173</name>
</gene>
<proteinExistence type="predicted"/>